<evidence type="ECO:0000256" key="1">
    <source>
        <dbReference type="ARBA" id="ARBA00006974"/>
    </source>
</evidence>
<dbReference type="PANTHER" id="PTHR31175">
    <property type="entry name" value="AUXIN-RESPONSIVE FAMILY PROTEIN"/>
    <property type="match status" value="1"/>
</dbReference>
<comment type="similarity">
    <text evidence="1">Belongs to the ARG7 family.</text>
</comment>
<dbReference type="GO" id="GO:0009733">
    <property type="term" value="P:response to auxin"/>
    <property type="evidence" value="ECO:0007669"/>
    <property type="project" value="InterPro"/>
</dbReference>
<accession>A0AA88VMM4</accession>
<evidence type="ECO:0000313" key="3">
    <source>
        <dbReference type="Proteomes" id="UP001188597"/>
    </source>
</evidence>
<name>A0AA88VMM4_9ASTE</name>
<proteinExistence type="inferred from homology"/>
<dbReference type="EMBL" id="JAVXUP010001490">
    <property type="protein sequence ID" value="KAK3011017.1"/>
    <property type="molecule type" value="Genomic_DNA"/>
</dbReference>
<dbReference type="AlphaFoldDB" id="A0AA88VMM4"/>
<dbReference type="PANTHER" id="PTHR31175:SF122">
    <property type="entry name" value="AUXIN-RESPONSIVE PROTEIN SAUR64-LIKE"/>
    <property type="match status" value="1"/>
</dbReference>
<sequence length="272" mass="30572">MISTKTLARMVRKWQNLVAIRRKRIPLPRHIKISGTQLLADKGHVVVYSEDGRRFVIPLVNLNNELLTMSEEEFGLPGDGHRTLPCDAFLMEYIISLIQRGVAEHLEKALLTSVFGSRCTSSSCLGVDHDVLVSELGKSRGGVRSVNTWELANVLKAAMRCKLKWSTPVTIMPEKTSCKPLLWPLTCYAKSMGLIKEHEAPASVRLRGLAIMSIIYSGKQRVYVLSVNKELQENSSGTQLLADKGYFVVYSEDGRRFVILLVYLNNEVLRQL</sequence>
<dbReference type="InterPro" id="IPR003676">
    <property type="entry name" value="SAUR_fam"/>
</dbReference>
<evidence type="ECO:0000313" key="2">
    <source>
        <dbReference type="EMBL" id="KAK3011017.1"/>
    </source>
</evidence>
<dbReference type="Pfam" id="PF02519">
    <property type="entry name" value="Auxin_inducible"/>
    <property type="match status" value="2"/>
</dbReference>
<protein>
    <submittedName>
        <fullName evidence="2">Uncharacterized protein</fullName>
    </submittedName>
</protein>
<reference evidence="2" key="1">
    <citation type="submission" date="2022-12" db="EMBL/GenBank/DDBJ databases">
        <title>Draft genome assemblies for two species of Escallonia (Escalloniales).</title>
        <authorList>
            <person name="Chanderbali A."/>
            <person name="Dervinis C."/>
            <person name="Anghel I."/>
            <person name="Soltis D."/>
            <person name="Soltis P."/>
            <person name="Zapata F."/>
        </authorList>
    </citation>
    <scope>NUCLEOTIDE SEQUENCE</scope>
    <source>
        <strain evidence="2">UCBG64.0493</strain>
        <tissue evidence="2">Leaf</tissue>
    </source>
</reference>
<keyword evidence="3" id="KW-1185">Reference proteome</keyword>
<dbReference type="Proteomes" id="UP001188597">
    <property type="component" value="Unassembled WGS sequence"/>
</dbReference>
<organism evidence="2 3">
    <name type="scientific">Escallonia herrerae</name>
    <dbReference type="NCBI Taxonomy" id="1293975"/>
    <lineage>
        <taxon>Eukaryota</taxon>
        <taxon>Viridiplantae</taxon>
        <taxon>Streptophyta</taxon>
        <taxon>Embryophyta</taxon>
        <taxon>Tracheophyta</taxon>
        <taxon>Spermatophyta</taxon>
        <taxon>Magnoliopsida</taxon>
        <taxon>eudicotyledons</taxon>
        <taxon>Gunneridae</taxon>
        <taxon>Pentapetalae</taxon>
        <taxon>asterids</taxon>
        <taxon>campanulids</taxon>
        <taxon>Escalloniales</taxon>
        <taxon>Escalloniaceae</taxon>
        <taxon>Escallonia</taxon>
    </lineage>
</organism>
<gene>
    <name evidence="2" type="ORF">RJ639_011921</name>
</gene>
<comment type="caution">
    <text evidence="2">The sequence shown here is derived from an EMBL/GenBank/DDBJ whole genome shotgun (WGS) entry which is preliminary data.</text>
</comment>